<evidence type="ECO:0000256" key="3">
    <source>
        <dbReference type="ARBA" id="ARBA00022946"/>
    </source>
</evidence>
<dbReference type="PANTHER" id="PTHR21338">
    <property type="entry name" value="MITOCHONDRIAL RIBOSOMAL PROTEIN L41"/>
    <property type="match status" value="1"/>
</dbReference>
<dbReference type="VEuPathDB" id="VectorBase:MDOMA2_004956"/>
<evidence type="ECO:0000256" key="1">
    <source>
        <dbReference type="ARBA" id="ARBA00004173"/>
    </source>
</evidence>
<proteinExistence type="inferred from homology"/>
<organism evidence="7">
    <name type="scientific">Musca domestica</name>
    <name type="common">House fly</name>
    <dbReference type="NCBI Taxonomy" id="7370"/>
    <lineage>
        <taxon>Eukaryota</taxon>
        <taxon>Metazoa</taxon>
        <taxon>Ecdysozoa</taxon>
        <taxon>Arthropoda</taxon>
        <taxon>Hexapoda</taxon>
        <taxon>Insecta</taxon>
        <taxon>Pterygota</taxon>
        <taxon>Neoptera</taxon>
        <taxon>Endopterygota</taxon>
        <taxon>Diptera</taxon>
        <taxon>Brachycera</taxon>
        <taxon>Muscomorpha</taxon>
        <taxon>Muscoidea</taxon>
        <taxon>Muscidae</taxon>
        <taxon>Musca</taxon>
    </lineage>
</organism>
<dbReference type="Proteomes" id="UP001652621">
    <property type="component" value="Unplaced"/>
</dbReference>
<reference evidence="7" key="1">
    <citation type="submission" date="2020-05" db="UniProtKB">
        <authorList>
            <consortium name="EnsemblMetazoa"/>
        </authorList>
    </citation>
    <scope>IDENTIFICATION</scope>
    <source>
        <strain evidence="7">Aabys</strain>
    </source>
</reference>
<dbReference type="STRING" id="7370.A0A1I8MMC3"/>
<evidence type="ECO:0000256" key="2">
    <source>
        <dbReference type="ARBA" id="ARBA00010152"/>
    </source>
</evidence>
<keyword evidence="4 9" id="KW-0689">Ribosomal protein</keyword>
<comment type="subcellular location">
    <subcellularLocation>
        <location evidence="1">Mitochondrion</location>
    </subcellularLocation>
</comment>
<accession>A0A1I8MMC3</accession>
<dbReference type="GO" id="GO:0006412">
    <property type="term" value="P:translation"/>
    <property type="evidence" value="ECO:0007669"/>
    <property type="project" value="TreeGrafter"/>
</dbReference>
<keyword evidence="8" id="KW-1185">Reference proteome</keyword>
<name>A0A1I8MMC3_MUSDO</name>
<dbReference type="RefSeq" id="XP_005180090.1">
    <property type="nucleotide sequence ID" value="XM_005180033.3"/>
</dbReference>
<evidence type="ECO:0000256" key="6">
    <source>
        <dbReference type="ARBA" id="ARBA00023274"/>
    </source>
</evidence>
<dbReference type="AlphaFoldDB" id="A0A1I8MMC3"/>
<evidence type="ECO:0000313" key="7">
    <source>
        <dbReference type="EnsemblMetazoa" id="MDOA006461-PA"/>
    </source>
</evidence>
<dbReference type="Pfam" id="PF09809">
    <property type="entry name" value="MRP-L27"/>
    <property type="match status" value="1"/>
</dbReference>
<gene>
    <name evidence="7" type="primary">101895539</name>
    <name evidence="9" type="synonym">LOC101895539</name>
</gene>
<reference evidence="9" key="2">
    <citation type="submission" date="2025-04" db="UniProtKB">
        <authorList>
            <consortium name="RefSeq"/>
        </authorList>
    </citation>
    <scope>IDENTIFICATION</scope>
    <source>
        <strain evidence="9">Aabys</strain>
    </source>
</reference>
<dbReference type="eggNOG" id="KOG4756">
    <property type="taxonomic scope" value="Eukaryota"/>
</dbReference>
<dbReference type="InterPro" id="IPR019189">
    <property type="entry name" value="Ribosomal_mL41"/>
</dbReference>
<dbReference type="EnsemblMetazoa" id="MDOA006461-RA">
    <property type="protein sequence ID" value="MDOA006461-PA"/>
    <property type="gene ID" value="MDOA006461"/>
</dbReference>
<evidence type="ECO:0000313" key="8">
    <source>
        <dbReference type="Proteomes" id="UP001652621"/>
    </source>
</evidence>
<protein>
    <submittedName>
        <fullName evidence="9">39S ribosomal protein L41, mitochondrial</fullName>
    </submittedName>
</protein>
<keyword evidence="6" id="KW-0687">Ribonucleoprotein</keyword>
<dbReference type="GO" id="GO:0003735">
    <property type="term" value="F:structural constituent of ribosome"/>
    <property type="evidence" value="ECO:0007669"/>
    <property type="project" value="InterPro"/>
</dbReference>
<evidence type="ECO:0000313" key="9">
    <source>
        <dbReference type="RefSeq" id="XP_005180090.1"/>
    </source>
</evidence>
<dbReference type="VEuPathDB" id="VectorBase:MDOA006461"/>
<evidence type="ECO:0000256" key="4">
    <source>
        <dbReference type="ARBA" id="ARBA00022980"/>
    </source>
</evidence>
<sequence>MQNCKQIVSTLTTLSGRRSICTTTPLEGKRNFRKFLVYNKRGTRVVKEAQRKNPLDCPVPIHKRGVRDTGIFVNGKYVEIPEKIPELIVPDLEGCKLRPYVSYKAPEVIQSEFTSLDLFNAIYSKKIIDDFKEGKLKEDLSPVEPSEHEKLDPEEALIRARKTGSDIF</sequence>
<keyword evidence="3" id="KW-0809">Transit peptide</keyword>
<keyword evidence="5" id="KW-0496">Mitochondrion</keyword>
<comment type="similarity">
    <text evidence="2">Belongs to the mitochondrion-specific ribosomal protein mL41 family.</text>
</comment>
<dbReference type="PANTHER" id="PTHR21338:SF0">
    <property type="entry name" value="LARGE RIBOSOMAL SUBUNIT PROTEIN ML41"/>
    <property type="match status" value="1"/>
</dbReference>
<dbReference type="GO" id="GO:0005762">
    <property type="term" value="C:mitochondrial large ribosomal subunit"/>
    <property type="evidence" value="ECO:0007669"/>
    <property type="project" value="InterPro"/>
</dbReference>
<dbReference type="KEGG" id="mde:101895539"/>
<evidence type="ECO:0000256" key="5">
    <source>
        <dbReference type="ARBA" id="ARBA00023128"/>
    </source>
</evidence>
<dbReference type="OrthoDB" id="408933at2759"/>